<feature type="region of interest" description="Disordered" evidence="4">
    <location>
        <begin position="127"/>
        <end position="149"/>
    </location>
</feature>
<dbReference type="GO" id="GO:0006633">
    <property type="term" value="P:fatty acid biosynthetic process"/>
    <property type="evidence" value="ECO:0007669"/>
    <property type="project" value="TreeGrafter"/>
</dbReference>
<evidence type="ECO:0000256" key="1">
    <source>
        <dbReference type="ARBA" id="ARBA00006484"/>
    </source>
</evidence>
<evidence type="ECO:0000256" key="3">
    <source>
        <dbReference type="ARBA" id="ARBA00023002"/>
    </source>
</evidence>
<dbReference type="Proteomes" id="UP000034164">
    <property type="component" value="Unassembled WGS sequence"/>
</dbReference>
<evidence type="ECO:0000313" key="5">
    <source>
        <dbReference type="EMBL" id="KKZ68794.1"/>
    </source>
</evidence>
<dbReference type="Gene3D" id="3.40.50.720">
    <property type="entry name" value="NAD(P)-binding Rossmann-like Domain"/>
    <property type="match status" value="2"/>
</dbReference>
<keyword evidence="3" id="KW-0560">Oxidoreductase</keyword>
<dbReference type="AlphaFoldDB" id="A0A0G2J7W1"/>
<dbReference type="EMBL" id="LCZI01000032">
    <property type="protein sequence ID" value="KKZ68794.1"/>
    <property type="molecule type" value="Genomic_DNA"/>
</dbReference>
<dbReference type="GO" id="GO:0048038">
    <property type="term" value="F:quinone binding"/>
    <property type="evidence" value="ECO:0007669"/>
    <property type="project" value="TreeGrafter"/>
</dbReference>
<comment type="similarity">
    <text evidence="1">Belongs to the short-chain dehydrogenases/reductases (SDR) family.</text>
</comment>
<organism evidence="5 6">
    <name type="scientific">[Emmonsia] crescens</name>
    <dbReference type="NCBI Taxonomy" id="73230"/>
    <lineage>
        <taxon>Eukaryota</taxon>
        <taxon>Fungi</taxon>
        <taxon>Dikarya</taxon>
        <taxon>Ascomycota</taxon>
        <taxon>Pezizomycotina</taxon>
        <taxon>Eurotiomycetes</taxon>
        <taxon>Eurotiomycetidae</taxon>
        <taxon>Onygenales</taxon>
        <taxon>Ajellomycetaceae</taxon>
        <taxon>Emergomyces</taxon>
    </lineage>
</organism>
<proteinExistence type="inferred from homology"/>
<evidence type="ECO:0000256" key="4">
    <source>
        <dbReference type="SAM" id="MobiDB-lite"/>
    </source>
</evidence>
<dbReference type="GO" id="GO:0016616">
    <property type="term" value="F:oxidoreductase activity, acting on the CH-OH group of donors, NAD or NADP as acceptor"/>
    <property type="evidence" value="ECO:0007669"/>
    <property type="project" value="TreeGrafter"/>
</dbReference>
<reference evidence="6" key="1">
    <citation type="journal article" date="2015" name="PLoS Genet.">
        <title>The dynamic genome and transcriptome of the human fungal pathogen Blastomyces and close relative Emmonsia.</title>
        <authorList>
            <person name="Munoz J.F."/>
            <person name="Gauthier G.M."/>
            <person name="Desjardins C.A."/>
            <person name="Gallo J.E."/>
            <person name="Holder J."/>
            <person name="Sullivan T.D."/>
            <person name="Marty A.J."/>
            <person name="Carmen J.C."/>
            <person name="Chen Z."/>
            <person name="Ding L."/>
            <person name="Gujja S."/>
            <person name="Magrini V."/>
            <person name="Misas E."/>
            <person name="Mitreva M."/>
            <person name="Priest M."/>
            <person name="Saif S."/>
            <person name="Whiston E.A."/>
            <person name="Young S."/>
            <person name="Zeng Q."/>
            <person name="Goldman W.E."/>
            <person name="Mardis E.R."/>
            <person name="Taylor J.W."/>
            <person name="McEwen J.G."/>
            <person name="Clay O.K."/>
            <person name="Klein B.S."/>
            <person name="Cuomo C.A."/>
        </authorList>
    </citation>
    <scope>NUCLEOTIDE SEQUENCE [LARGE SCALE GENOMIC DNA]</scope>
    <source>
        <strain evidence="6">UAMH 3008</strain>
    </source>
</reference>
<comment type="caution">
    <text evidence="5">The sequence shown here is derived from an EMBL/GenBank/DDBJ whole genome shotgun (WGS) entry which is preliminary data.</text>
</comment>
<sequence>MPLGLSQFPLRLQSQGLVGSCCRISVTPSSQTYATTSQLLAGALSRCAWQLQLSRSFSTSPDRTKVLNASRRPRSLPPLKGLTCMVTGGSSGIGFAIARRLLREGAGKVILVGRSRQRLEQAVRGLEEDIDTGHEQPSSYDDDLPQNDGVNIRDAAKRATPPIQSIEYDSVIHDQPHETTTAAAKDCAISHLGQHFTLAVGDVGNPAFWGDEVKKLMDTVDILVNAAGISYTSLLPLTKDEHIIAMLRTNLQGTIFACRTMARRVMRGPPRQKSTDTNNDTNGNIGTFTKCIINISSLHAAKGGVGAA</sequence>
<dbReference type="Pfam" id="PF00106">
    <property type="entry name" value="adh_short"/>
    <property type="match status" value="2"/>
</dbReference>
<dbReference type="PANTHER" id="PTHR42760:SF133">
    <property type="entry name" value="3-OXOACYL-[ACYL-CARRIER-PROTEIN] REDUCTASE"/>
    <property type="match status" value="1"/>
</dbReference>
<dbReference type="PANTHER" id="PTHR42760">
    <property type="entry name" value="SHORT-CHAIN DEHYDROGENASES/REDUCTASES FAMILY MEMBER"/>
    <property type="match status" value="1"/>
</dbReference>
<dbReference type="SUPFAM" id="SSF51735">
    <property type="entry name" value="NAD(P)-binding Rossmann-fold domains"/>
    <property type="match status" value="1"/>
</dbReference>
<evidence type="ECO:0008006" key="7">
    <source>
        <dbReference type="Google" id="ProtNLM"/>
    </source>
</evidence>
<name>A0A0G2J7W1_9EURO</name>
<accession>A0A0G2J7W1</accession>
<evidence type="ECO:0000313" key="6">
    <source>
        <dbReference type="Proteomes" id="UP000034164"/>
    </source>
</evidence>
<dbReference type="VEuPathDB" id="FungiDB:EMCG_05617"/>
<evidence type="ECO:0000256" key="2">
    <source>
        <dbReference type="ARBA" id="ARBA00022857"/>
    </source>
</evidence>
<dbReference type="InterPro" id="IPR002347">
    <property type="entry name" value="SDR_fam"/>
</dbReference>
<protein>
    <recommendedName>
        <fullName evidence="7">3-oxoacyl-[acyl-carrier protein] reductase</fullName>
    </recommendedName>
</protein>
<feature type="non-terminal residue" evidence="5">
    <location>
        <position position="308"/>
    </location>
</feature>
<gene>
    <name evidence="5" type="ORF">EMCG_05617</name>
</gene>
<dbReference type="InterPro" id="IPR036291">
    <property type="entry name" value="NAD(P)-bd_dom_sf"/>
</dbReference>
<dbReference type="CDD" id="cd05233">
    <property type="entry name" value="SDR_c"/>
    <property type="match status" value="1"/>
</dbReference>
<keyword evidence="2" id="KW-0521">NADP</keyword>
<dbReference type="OrthoDB" id="47007at2759"/>